<evidence type="ECO:0000256" key="14">
    <source>
        <dbReference type="ARBA" id="ARBA00023159"/>
    </source>
</evidence>
<dbReference type="Pfam" id="PF01440">
    <property type="entry name" value="Gemini_AL2"/>
    <property type="match status" value="1"/>
</dbReference>
<evidence type="ECO:0000313" key="19">
    <source>
        <dbReference type="EMBL" id="AAB87608.1"/>
    </source>
</evidence>
<dbReference type="GO" id="GO:0003677">
    <property type="term" value="F:DNA binding"/>
    <property type="evidence" value="ECO:0007669"/>
    <property type="project" value="UniProtKB-KW"/>
</dbReference>
<comment type="domain">
    <text evidence="17">The zinc finger and the transactivation region are involved in PTGS suppression.</text>
</comment>
<keyword evidence="10 17" id="KW-0479">Metal-binding</keyword>
<dbReference type="GO" id="GO:0042025">
    <property type="term" value="C:host cell nucleus"/>
    <property type="evidence" value="ECO:0007669"/>
    <property type="project" value="UniProtKB-SubCell"/>
</dbReference>
<evidence type="ECO:0000256" key="7">
    <source>
        <dbReference type="ARBA" id="ARBA00022562"/>
    </source>
</evidence>
<comment type="subunit">
    <text evidence="17">Monomer. Homodimer. Homooligomer. Self-interaction correlates with nuclear localization and efficient activation of transcription.</text>
</comment>
<comment type="subcellular location">
    <subcellularLocation>
        <location evidence="2 17">Host cytoplasm</location>
    </subcellularLocation>
    <subcellularLocation>
        <location evidence="1 17">Host nucleus</location>
    </subcellularLocation>
</comment>
<gene>
    <name evidence="19" type="primary">trap</name>
</gene>
<evidence type="ECO:0000256" key="11">
    <source>
        <dbReference type="ARBA" id="ARBA00022771"/>
    </source>
</evidence>
<dbReference type="OrthoDB" id="11041at10239"/>
<keyword evidence="9" id="KW-1090">Inhibition of host innate immune response by virus</keyword>
<dbReference type="EMBL" id="AF029217">
    <property type="protein sequence ID" value="AAB87608.1"/>
    <property type="molecule type" value="Genomic_DNA"/>
</dbReference>
<evidence type="ECO:0000256" key="12">
    <source>
        <dbReference type="ARBA" id="ARBA00022833"/>
    </source>
</evidence>
<evidence type="ECO:0000256" key="13">
    <source>
        <dbReference type="ARBA" id="ARBA00023125"/>
    </source>
</evidence>
<keyword evidence="16" id="KW-0899">Viral immunoevasion</keyword>
<keyword evidence="6" id="KW-0597">Phosphoprotein</keyword>
<keyword evidence="7 17" id="KW-1048">Host nucleus</keyword>
<accession>O55378</accession>
<dbReference type="KEGG" id="vg:37617283"/>
<protein>
    <recommendedName>
        <fullName evidence="4 17">Transcriptional activator protein</fullName>
        <shortName evidence="17">TrAP</shortName>
    </recommendedName>
</protein>
<organism evidence="19 20">
    <name type="scientific">Cowpea golden mosaic virus</name>
    <dbReference type="NCBI Taxonomy" id="69263"/>
    <lineage>
        <taxon>Viruses</taxon>
        <taxon>Monodnaviria</taxon>
        <taxon>Shotokuvirae</taxon>
        <taxon>Cressdnaviricota</taxon>
        <taxon>Repensiviricetes</taxon>
        <taxon>Geplafuvirales</taxon>
        <taxon>Geminiviridae</taxon>
        <taxon>Begomovirus</taxon>
        <taxon>Begomovirus vignamusivi</taxon>
    </lineage>
</organism>
<keyword evidence="11 17" id="KW-0863">Zinc-finger</keyword>
<reference evidence="19" key="1">
    <citation type="submission" date="1997-10" db="EMBL/GenBank/DDBJ databases">
        <title>Characterization and DNA sequences of two cowpea golden mosaic geminiviruses isolates from Nigeria.</title>
        <authorList>
            <person name="Thottappilly G."/>
            <person name="Maxwell D.P."/>
            <person name="Kamal S."/>
            <person name="Winter S."/>
        </authorList>
    </citation>
    <scope>NUCLEOTIDE SEQUENCE [LARGE SCALE GENOMIC DNA]</scope>
    <source>
        <strain evidence="19">Nsukka</strain>
    </source>
</reference>
<name>O55378_9GEMI</name>
<dbReference type="GO" id="GO:0030430">
    <property type="term" value="C:host cell cytoplasm"/>
    <property type="evidence" value="ECO:0007669"/>
    <property type="project" value="UniProtKB-SubCell"/>
</dbReference>
<evidence type="ECO:0000256" key="4">
    <source>
        <dbReference type="ARBA" id="ARBA00014388"/>
    </source>
</evidence>
<evidence type="ECO:0000256" key="1">
    <source>
        <dbReference type="ARBA" id="ARBA00004147"/>
    </source>
</evidence>
<keyword evidence="5 17" id="KW-0941">Suppressor of RNA silencing</keyword>
<feature type="compositionally biased region" description="Polar residues" evidence="18">
    <location>
        <begin position="93"/>
        <end position="111"/>
    </location>
</feature>
<sequence length="135" mass="15207">MQSSSTSPSRSTQIPIKVRHRIAKKKQIRRRRVDLTCGCSYYLAIECANHGFTHRGVHHCSSSAEWRLYLDSPKCNIFQGDEPPRMGNGITVPRNSNSTPVQPQPQESLGDSQMLDDIDYLNSLTESDLAFLESL</sequence>
<evidence type="ECO:0000256" key="16">
    <source>
        <dbReference type="ARBA" id="ARBA00023280"/>
    </source>
</evidence>
<dbReference type="PRINTS" id="PR00230">
    <property type="entry name" value="GEMCOATAL2"/>
</dbReference>
<dbReference type="GO" id="GO:0008270">
    <property type="term" value="F:zinc ion binding"/>
    <property type="evidence" value="ECO:0007669"/>
    <property type="project" value="UniProtKB-KW"/>
</dbReference>
<evidence type="ECO:0000256" key="8">
    <source>
        <dbReference type="ARBA" id="ARBA00022581"/>
    </source>
</evidence>
<evidence type="ECO:0000256" key="18">
    <source>
        <dbReference type="SAM" id="MobiDB-lite"/>
    </source>
</evidence>
<keyword evidence="12 17" id="KW-0862">Zinc</keyword>
<evidence type="ECO:0000256" key="3">
    <source>
        <dbReference type="ARBA" id="ARBA00007672"/>
    </source>
</evidence>
<evidence type="ECO:0000256" key="6">
    <source>
        <dbReference type="ARBA" id="ARBA00022553"/>
    </source>
</evidence>
<evidence type="ECO:0000256" key="9">
    <source>
        <dbReference type="ARBA" id="ARBA00022632"/>
    </source>
</evidence>
<evidence type="ECO:0000256" key="17">
    <source>
        <dbReference type="RuleBase" id="RU363028"/>
    </source>
</evidence>
<proteinExistence type="inferred from homology"/>
<dbReference type="Proteomes" id="UP000232699">
    <property type="component" value="Segment DNA A"/>
</dbReference>
<dbReference type="GO" id="GO:0005198">
    <property type="term" value="F:structural molecule activity"/>
    <property type="evidence" value="ECO:0007669"/>
    <property type="project" value="InterPro"/>
</dbReference>
<keyword evidence="20" id="KW-1185">Reference proteome</keyword>
<dbReference type="InterPro" id="IPR000942">
    <property type="entry name" value="Gemini_AL2"/>
</dbReference>
<dbReference type="GO" id="GO:0019028">
    <property type="term" value="C:viral capsid"/>
    <property type="evidence" value="ECO:0007669"/>
    <property type="project" value="InterPro"/>
</dbReference>
<keyword evidence="14 17" id="KW-0010">Activator</keyword>
<comment type="function">
    <text evidence="17">Strong activator of the late viral genes promoters. Acts as a suppressor of RNA-mediated gene silencing, also known as post-transcriptional gene silencing (PTGS), a mechanism of plant viral defense that limits the accumulation of viral RNAs. Also suppresses the host basal defense by interacting with and inhibiting SNF1 kinase, a key regulator of cell metabolism implicated in innate antiviral defense. Determines pathogenicity.</text>
</comment>
<feature type="region of interest" description="Disordered" evidence="18">
    <location>
        <begin position="80"/>
        <end position="112"/>
    </location>
</feature>
<evidence type="ECO:0000256" key="2">
    <source>
        <dbReference type="ARBA" id="ARBA00004192"/>
    </source>
</evidence>
<dbReference type="RefSeq" id="YP_009506408.1">
    <property type="nucleotide sequence ID" value="NC_038445.1"/>
</dbReference>
<keyword evidence="15 17" id="KW-1035">Host cytoplasm</keyword>
<keyword evidence="13 17" id="KW-0238">DNA-binding</keyword>
<evidence type="ECO:0000256" key="10">
    <source>
        <dbReference type="ARBA" id="ARBA00022723"/>
    </source>
</evidence>
<evidence type="ECO:0000256" key="15">
    <source>
        <dbReference type="ARBA" id="ARBA00023200"/>
    </source>
</evidence>
<evidence type="ECO:0000256" key="5">
    <source>
        <dbReference type="ARBA" id="ARBA00022463"/>
    </source>
</evidence>
<dbReference type="GO" id="GO:0052170">
    <property type="term" value="P:symbiont-mediated suppression of host innate immune response"/>
    <property type="evidence" value="ECO:0007669"/>
    <property type="project" value="UniProtKB-KW"/>
</dbReference>
<comment type="similarity">
    <text evidence="3 17">Belongs to the geminiviridae transcriptional activator protein family.</text>
</comment>
<evidence type="ECO:0000313" key="20">
    <source>
        <dbReference type="Proteomes" id="UP000232699"/>
    </source>
</evidence>
<keyword evidence="8 17" id="KW-0945">Host-virus interaction</keyword>
<dbReference type="GeneID" id="37617283"/>